<evidence type="ECO:0000313" key="5">
    <source>
        <dbReference type="Proteomes" id="UP000813672"/>
    </source>
</evidence>
<dbReference type="AlphaFoldDB" id="A0A9Q3ZP04"/>
<dbReference type="InterPro" id="IPR012093">
    <property type="entry name" value="Pirin"/>
</dbReference>
<evidence type="ECO:0000259" key="3">
    <source>
        <dbReference type="Pfam" id="PF02678"/>
    </source>
</evidence>
<dbReference type="EMBL" id="JAGQAF010000007">
    <property type="protein sequence ID" value="MCE8538199.1"/>
    <property type="molecule type" value="Genomic_DNA"/>
</dbReference>
<dbReference type="Proteomes" id="UP000813672">
    <property type="component" value="Unassembled WGS sequence"/>
</dbReference>
<proteinExistence type="inferred from homology"/>
<dbReference type="Gene3D" id="2.60.120.10">
    <property type="entry name" value="Jelly Rolls"/>
    <property type="match status" value="1"/>
</dbReference>
<comment type="similarity">
    <text evidence="1 2">Belongs to the pirin family.</text>
</comment>
<organism evidence="4 5">
    <name type="scientific">Ruegeria pomeroyi</name>
    <dbReference type="NCBI Taxonomy" id="89184"/>
    <lineage>
        <taxon>Bacteria</taxon>
        <taxon>Pseudomonadati</taxon>
        <taxon>Pseudomonadota</taxon>
        <taxon>Alphaproteobacteria</taxon>
        <taxon>Rhodobacterales</taxon>
        <taxon>Roseobacteraceae</taxon>
        <taxon>Ruegeria</taxon>
    </lineage>
</organism>
<dbReference type="InterPro" id="IPR011051">
    <property type="entry name" value="RmlC_Cupin_sf"/>
</dbReference>
<feature type="domain" description="Pirin N-terminal" evidence="3">
    <location>
        <begin position="61"/>
        <end position="127"/>
    </location>
</feature>
<evidence type="ECO:0000256" key="1">
    <source>
        <dbReference type="ARBA" id="ARBA00008416"/>
    </source>
</evidence>
<dbReference type="InterPro" id="IPR014710">
    <property type="entry name" value="RmlC-like_jellyroll"/>
</dbReference>
<dbReference type="PANTHER" id="PTHR43212:SF3">
    <property type="entry name" value="QUERCETIN 2,3-DIOXYGENASE"/>
    <property type="match status" value="1"/>
</dbReference>
<gene>
    <name evidence="4" type="ORF">KBY27_12115</name>
</gene>
<evidence type="ECO:0000256" key="2">
    <source>
        <dbReference type="RuleBase" id="RU003457"/>
    </source>
</evidence>
<dbReference type="RefSeq" id="WP_234219985.1">
    <property type="nucleotide sequence ID" value="NZ_JAGQAF010000007.1"/>
</dbReference>
<dbReference type="Pfam" id="PF02678">
    <property type="entry name" value="Pirin"/>
    <property type="match status" value="1"/>
</dbReference>
<name>A0A9Q3ZP04_9RHOB</name>
<dbReference type="SUPFAM" id="SSF51182">
    <property type="entry name" value="RmlC-like cupins"/>
    <property type="match status" value="1"/>
</dbReference>
<dbReference type="PANTHER" id="PTHR43212">
    <property type="entry name" value="QUERCETIN 2,3-DIOXYGENASE"/>
    <property type="match status" value="1"/>
</dbReference>
<comment type="caution">
    <text evidence="4">The sequence shown here is derived from an EMBL/GenBank/DDBJ whole genome shotgun (WGS) entry which is preliminary data.</text>
</comment>
<protein>
    <submittedName>
        <fullName evidence="4">Pirin family protein</fullName>
    </submittedName>
</protein>
<accession>A0A9Q3ZP04</accession>
<sequence length="230" mass="24792">MTQTNTRIIHRDDLPLGGFAGIVETRMVQSPRAFPGAEKRLGISHGLGDFIFLATGYYKPGDGAPMHPHRDVDIISFIPNGKIGHEGTIGHGTTITGPGVQVQRAGTGLQHAEFNLTGQHTELVQIWFLPPKRGLRPEYRDIALEQGRITTVLGGSDGTFESKMTCQIGLLNPGQTARTGHRFVAFLSNGHATANGEPVKAGDIIEGDALELETQSGCNPVLIQFTETFQ</sequence>
<evidence type="ECO:0000313" key="4">
    <source>
        <dbReference type="EMBL" id="MCE8538199.1"/>
    </source>
</evidence>
<dbReference type="InterPro" id="IPR003829">
    <property type="entry name" value="Pirin_N_dom"/>
</dbReference>
<reference evidence="4" key="1">
    <citation type="journal article" date="2021" name="Environ. Microbiol.">
        <title>Cryptic niche differentiation of novel sediment ecotypes of Rugeria pomeroyi correlates with nitrate respiration.</title>
        <authorList>
            <person name="Lin X."/>
            <person name="McNichol J."/>
            <person name="Chu X."/>
            <person name="Qian Y."/>
            <person name="Luo H."/>
        </authorList>
    </citation>
    <scope>NUCLEOTIDE SEQUENCE</scope>
    <source>
        <strain evidence="4">SZCCDBB064</strain>
    </source>
</reference>